<comment type="function">
    <text evidence="7">Low-potential electron donor to a number of redox enzymes.</text>
</comment>
<dbReference type="PANTHER" id="PTHR42809">
    <property type="entry name" value="FLAVODOXIN 2"/>
    <property type="match status" value="1"/>
</dbReference>
<dbReference type="Pfam" id="PF00258">
    <property type="entry name" value="Flavodoxin_1"/>
    <property type="match status" value="1"/>
</dbReference>
<feature type="domain" description="Flavodoxin-like" evidence="8">
    <location>
        <begin position="9"/>
        <end position="170"/>
    </location>
</feature>
<dbReference type="PROSITE" id="PS50902">
    <property type="entry name" value="FLAVODOXIN_LIKE"/>
    <property type="match status" value="1"/>
</dbReference>
<dbReference type="InterPro" id="IPR008254">
    <property type="entry name" value="Flavodoxin/NO_synth"/>
</dbReference>
<dbReference type="InterPro" id="IPR029039">
    <property type="entry name" value="Flavoprotein-like_sf"/>
</dbReference>
<evidence type="ECO:0000256" key="2">
    <source>
        <dbReference type="ARBA" id="ARBA00005267"/>
    </source>
</evidence>
<gene>
    <name evidence="9" type="primary">fldA</name>
    <name evidence="9" type="ORF">D791_01019</name>
</gene>
<evidence type="ECO:0000313" key="9">
    <source>
        <dbReference type="EMBL" id="EXJ12130.1"/>
    </source>
</evidence>
<evidence type="ECO:0000259" key="8">
    <source>
        <dbReference type="PROSITE" id="PS50902"/>
    </source>
</evidence>
<keyword evidence="4 7" id="KW-0285">Flavoprotein</keyword>
<evidence type="ECO:0000256" key="3">
    <source>
        <dbReference type="ARBA" id="ARBA00022448"/>
    </source>
</evidence>
<evidence type="ECO:0000256" key="5">
    <source>
        <dbReference type="ARBA" id="ARBA00022643"/>
    </source>
</evidence>
<dbReference type="InterPro" id="IPR050619">
    <property type="entry name" value="Flavodoxin"/>
</dbReference>
<organism evidence="9 10">
    <name type="scientific">Nitrincola nitratireducens</name>
    <dbReference type="NCBI Taxonomy" id="1229521"/>
    <lineage>
        <taxon>Bacteria</taxon>
        <taxon>Pseudomonadati</taxon>
        <taxon>Pseudomonadota</taxon>
        <taxon>Gammaproteobacteria</taxon>
        <taxon>Oceanospirillales</taxon>
        <taxon>Oceanospirillaceae</taxon>
        <taxon>Nitrincola</taxon>
    </lineage>
</organism>
<evidence type="ECO:0000313" key="10">
    <source>
        <dbReference type="Proteomes" id="UP000019464"/>
    </source>
</evidence>
<evidence type="ECO:0000256" key="7">
    <source>
        <dbReference type="PIRNR" id="PIRNR038996"/>
    </source>
</evidence>
<dbReference type="EMBL" id="AONB01000003">
    <property type="protein sequence ID" value="EXJ12130.1"/>
    <property type="molecule type" value="Genomic_DNA"/>
</dbReference>
<comment type="caution">
    <text evidence="9">The sequence shown here is derived from an EMBL/GenBank/DDBJ whole genome shotgun (WGS) entry which is preliminary data.</text>
</comment>
<dbReference type="Proteomes" id="UP000019464">
    <property type="component" value="Unassembled WGS sequence"/>
</dbReference>
<keyword evidence="5 7" id="KW-0288">FMN</keyword>
<evidence type="ECO:0000256" key="6">
    <source>
        <dbReference type="ARBA" id="ARBA00022982"/>
    </source>
</evidence>
<reference evidence="9 10" key="2">
    <citation type="journal article" date="2015" name="Syst. Appl. Microbiol.">
        <title>Nitrincola nitratireducens sp. nov. isolated from a haloalkaline crater lake.</title>
        <authorList>
            <person name="Singh A."/>
            <person name="Vaidya B."/>
            <person name="Tanuku N.R."/>
            <person name="Pinnaka A.K."/>
        </authorList>
    </citation>
    <scope>NUCLEOTIDE SEQUENCE [LARGE SCALE GENOMIC DNA]</scope>
    <source>
        <strain evidence="9 10">AK23</strain>
    </source>
</reference>
<keyword evidence="3 7" id="KW-0813">Transport</keyword>
<sequence length="176" mass="19253">MDTHCSVDIGIFYASTTGNTEDVAHLIAEQLGDVAHLHDIAHEGVSALGNYPCLILGIPTWDFGELQEDWAEHWQALQNMSFVGKRIALFGLGDQIGYGEWFVDAMGMLADVLLERGGELVAPWSVEGYSFEASKALNADGTHFVGLALDEDGQHAETAERVALWLDEVCKAFEKI</sequence>
<proteinExistence type="inferred from homology"/>
<dbReference type="PANTHER" id="PTHR42809:SF1">
    <property type="entry name" value="FLAVODOXIN 1"/>
    <property type="match status" value="1"/>
</dbReference>
<comment type="similarity">
    <text evidence="2 7">Belongs to the flavodoxin family.</text>
</comment>
<protein>
    <recommendedName>
        <fullName evidence="7">Flavodoxin</fullName>
    </recommendedName>
</protein>
<evidence type="ECO:0000256" key="4">
    <source>
        <dbReference type="ARBA" id="ARBA00022630"/>
    </source>
</evidence>
<dbReference type="PATRIC" id="fig|1229521.3.peg.1024"/>
<dbReference type="PROSITE" id="PS00201">
    <property type="entry name" value="FLAVODOXIN"/>
    <property type="match status" value="1"/>
</dbReference>
<reference evidence="10" key="1">
    <citation type="submission" date="2012-11" db="EMBL/GenBank/DDBJ databases">
        <authorList>
            <person name="Singh A."/>
            <person name="Pinnaka A.K."/>
            <person name="Vaidya B."/>
        </authorList>
    </citation>
    <scope>NUCLEOTIDE SEQUENCE [LARGE SCALE GENOMIC DNA]</scope>
    <source>
        <strain evidence="10">AK23</strain>
    </source>
</reference>
<dbReference type="GO" id="GO:0009055">
    <property type="term" value="F:electron transfer activity"/>
    <property type="evidence" value="ECO:0007669"/>
    <property type="project" value="UniProtKB-UniRule"/>
</dbReference>
<keyword evidence="10" id="KW-1185">Reference proteome</keyword>
<evidence type="ECO:0000256" key="1">
    <source>
        <dbReference type="ARBA" id="ARBA00001917"/>
    </source>
</evidence>
<dbReference type="STRING" id="1229521.D791_01019"/>
<dbReference type="PIRSF" id="PIRSF038996">
    <property type="entry name" value="FldA"/>
    <property type="match status" value="1"/>
</dbReference>
<dbReference type="SUPFAM" id="SSF52218">
    <property type="entry name" value="Flavoproteins"/>
    <property type="match status" value="1"/>
</dbReference>
<dbReference type="NCBIfam" id="TIGR01752">
    <property type="entry name" value="flav_long"/>
    <property type="match status" value="1"/>
</dbReference>
<name>W9VNS0_9GAMM</name>
<dbReference type="AlphaFoldDB" id="W9VNS0"/>
<accession>W9VNS0</accession>
<comment type="cofactor">
    <cofactor evidence="1 7">
        <name>FMN</name>
        <dbReference type="ChEBI" id="CHEBI:58210"/>
    </cofactor>
</comment>
<keyword evidence="6 7" id="KW-0249">Electron transport</keyword>
<dbReference type="Gene3D" id="3.40.50.360">
    <property type="match status" value="1"/>
</dbReference>
<dbReference type="InterPro" id="IPR010086">
    <property type="entry name" value="Flavodoxin_lc"/>
</dbReference>
<dbReference type="NCBIfam" id="NF006739">
    <property type="entry name" value="PRK09267.1-5"/>
    <property type="match status" value="1"/>
</dbReference>
<dbReference type="InterPro" id="IPR001226">
    <property type="entry name" value="Flavodoxin_CS"/>
</dbReference>
<dbReference type="GO" id="GO:0010181">
    <property type="term" value="F:FMN binding"/>
    <property type="evidence" value="ECO:0007669"/>
    <property type="project" value="UniProtKB-UniRule"/>
</dbReference>